<dbReference type="Gene3D" id="1.10.3500.10">
    <property type="entry name" value="Tex N-terminal region-like"/>
    <property type="match status" value="1"/>
</dbReference>
<dbReference type="SUPFAM" id="SSF50249">
    <property type="entry name" value="Nucleic acid-binding proteins"/>
    <property type="match status" value="1"/>
</dbReference>
<evidence type="ECO:0000259" key="1">
    <source>
        <dbReference type="PROSITE" id="PS50126"/>
    </source>
</evidence>
<organism evidence="2 3">
    <name type="scientific">Candidatus Limosilactobacillus merdipullorum</name>
    <dbReference type="NCBI Taxonomy" id="2838653"/>
    <lineage>
        <taxon>Bacteria</taxon>
        <taxon>Bacillati</taxon>
        <taxon>Bacillota</taxon>
        <taxon>Bacilli</taxon>
        <taxon>Lactobacillales</taxon>
        <taxon>Lactobacillaceae</taxon>
        <taxon>Limosilactobacillus</taxon>
    </lineage>
</organism>
<proteinExistence type="predicted"/>
<dbReference type="PANTHER" id="PTHR10724">
    <property type="entry name" value="30S RIBOSOMAL PROTEIN S1"/>
    <property type="match status" value="1"/>
</dbReference>
<dbReference type="InterPro" id="IPR032639">
    <property type="entry name" value="Tex_YqgF"/>
</dbReference>
<dbReference type="Pfam" id="PF09371">
    <property type="entry name" value="Tex_N"/>
    <property type="match status" value="1"/>
</dbReference>
<dbReference type="GO" id="GO:0005737">
    <property type="term" value="C:cytoplasm"/>
    <property type="evidence" value="ECO:0007669"/>
    <property type="project" value="UniProtKB-ARBA"/>
</dbReference>
<dbReference type="Gene3D" id="1.10.10.650">
    <property type="entry name" value="RuvA domain 2-like"/>
    <property type="match status" value="1"/>
</dbReference>
<dbReference type="InterPro" id="IPR037027">
    <property type="entry name" value="YqgF/RNaseH-like_dom_sf"/>
</dbReference>
<dbReference type="EMBL" id="DXGK01000085">
    <property type="protein sequence ID" value="HIW70563.1"/>
    <property type="molecule type" value="Genomic_DNA"/>
</dbReference>
<dbReference type="CDD" id="cd05685">
    <property type="entry name" value="S1_Tex"/>
    <property type="match status" value="1"/>
</dbReference>
<dbReference type="Pfam" id="PF00575">
    <property type="entry name" value="S1"/>
    <property type="match status" value="1"/>
</dbReference>
<dbReference type="GO" id="GO:0006139">
    <property type="term" value="P:nucleobase-containing compound metabolic process"/>
    <property type="evidence" value="ECO:0007669"/>
    <property type="project" value="InterPro"/>
</dbReference>
<dbReference type="InterPro" id="IPR010994">
    <property type="entry name" value="RuvA_2-like"/>
</dbReference>
<dbReference type="InterPro" id="IPR041692">
    <property type="entry name" value="HHH_9"/>
</dbReference>
<dbReference type="GO" id="GO:0003729">
    <property type="term" value="F:mRNA binding"/>
    <property type="evidence" value="ECO:0007669"/>
    <property type="project" value="TreeGrafter"/>
</dbReference>
<dbReference type="GO" id="GO:0003735">
    <property type="term" value="F:structural constituent of ribosome"/>
    <property type="evidence" value="ECO:0007669"/>
    <property type="project" value="TreeGrafter"/>
</dbReference>
<dbReference type="Gene3D" id="2.40.50.140">
    <property type="entry name" value="Nucleic acid-binding proteins"/>
    <property type="match status" value="1"/>
</dbReference>
<reference evidence="2" key="1">
    <citation type="journal article" date="2021" name="PeerJ">
        <title>Extensive microbial diversity within the chicken gut microbiome revealed by metagenomics and culture.</title>
        <authorList>
            <person name="Gilroy R."/>
            <person name="Ravi A."/>
            <person name="Getino M."/>
            <person name="Pursley I."/>
            <person name="Horton D.L."/>
            <person name="Alikhan N.F."/>
            <person name="Baker D."/>
            <person name="Gharbi K."/>
            <person name="Hall N."/>
            <person name="Watson M."/>
            <person name="Adriaenssens E.M."/>
            <person name="Foster-Nyarko E."/>
            <person name="Jarju S."/>
            <person name="Secka A."/>
            <person name="Antonio M."/>
            <person name="Oren A."/>
            <person name="Chaudhuri R.R."/>
            <person name="La Ragione R."/>
            <person name="Hildebrand F."/>
            <person name="Pallen M.J."/>
        </authorList>
    </citation>
    <scope>NUCLEOTIDE SEQUENCE</scope>
    <source>
        <strain evidence="2">ChiHejej3B27-2180</strain>
    </source>
</reference>
<dbReference type="InterPro" id="IPR003029">
    <property type="entry name" value="S1_domain"/>
</dbReference>
<dbReference type="FunFam" id="1.10.150.310:FF:000001">
    <property type="entry name" value="RNA-binding transcriptional accessory protein"/>
    <property type="match status" value="1"/>
</dbReference>
<dbReference type="InterPro" id="IPR044146">
    <property type="entry name" value="S1_Tex"/>
</dbReference>
<protein>
    <submittedName>
        <fullName evidence="2">RNA-binding transcriptional accessory protein</fullName>
    </submittedName>
</protein>
<dbReference type="GO" id="GO:0006412">
    <property type="term" value="P:translation"/>
    <property type="evidence" value="ECO:0007669"/>
    <property type="project" value="TreeGrafter"/>
</dbReference>
<sequence length="726" mass="80790">MEEKTINLVTKQVAGVKPRQVKASLELLDEGNTIPFIARYRKEMTGALDEVQLQEIATSYEKVSELEKRQQTVIKAIADEGKLTDRLKNAILAAEDLTTVEDLYLPYKKKRQTKAQKAKAQGLTPLANWILTFPAGELEAKAAEFVTDEVPDAQAALDGAHEILAEAISEMATVRAWLRGFTRDKGQLVTTLRRGGEEADERSVYQQYYDFSSPIADLSSYQVLAINRGEKEKVLSVKIDVDQERVDGYLRFRLVGSHDDSPAVDFITEAYRDAYKRFMGPAISREIRKELTEKADEQAIKVFGENLYHLLMQAPIKGKVVLGFDPAYRTGCKLAVIDPHGKLLHVAVIYPHKPAPEKQRAQAEGQLIDLINQYHVEMIAIGNGTASRESAAFVAQTLKKIDRPVYYVIVNEAGASVYSASEEARDEFPDLHVEKRSAISIGRRLQDPLAELVKINPQAIGVGQYQHDLPEKELSGELDAVVERAVNQVGVNLNTASYQLLTRIAGLNETIAHNIVNYRNDHGAYQSRTELKNVSRLGPKAYQQSVGFLRIIGGKNPLDNTDIHPESYPVAKKVMKEAGVDPTQLGTSAANQQLKKLDWHQFVGPDAGKETVADIYSSLQTPGRDLRDTMPAPLLRQDVLTIDDLKPGMKLEGTVRNVVDFGAFVDIGVKHDGLVHVSKMSKRFIRDPRKVVAVGDIVTVWVESVDLDRQRIQLTMVEPKEQAVKS</sequence>
<dbReference type="PANTHER" id="PTHR10724:SF10">
    <property type="entry name" value="S1 RNA-BINDING DOMAIN-CONTAINING PROTEIN 1"/>
    <property type="match status" value="1"/>
</dbReference>
<dbReference type="InterPro" id="IPR023323">
    <property type="entry name" value="Tex-like_dom_sf"/>
</dbReference>
<dbReference type="InterPro" id="IPR023319">
    <property type="entry name" value="Tex-like_HTH_dom_sf"/>
</dbReference>
<dbReference type="FunFam" id="2.40.50.140:FF:000051">
    <property type="entry name" value="RNA-binding transcriptional accessory protein"/>
    <property type="match status" value="1"/>
</dbReference>
<dbReference type="SMART" id="SM00316">
    <property type="entry name" value="S1"/>
    <property type="match status" value="1"/>
</dbReference>
<name>A0A9D1QPD1_9LACO</name>
<evidence type="ECO:0000313" key="3">
    <source>
        <dbReference type="Proteomes" id="UP000886878"/>
    </source>
</evidence>
<dbReference type="SMART" id="SM00732">
    <property type="entry name" value="YqgFc"/>
    <property type="match status" value="1"/>
</dbReference>
<dbReference type="SUPFAM" id="SSF158832">
    <property type="entry name" value="Tex N-terminal region-like"/>
    <property type="match status" value="1"/>
</dbReference>
<dbReference type="Pfam" id="PF17674">
    <property type="entry name" value="HHH_9"/>
    <property type="match status" value="1"/>
</dbReference>
<comment type="caution">
    <text evidence="2">The sequence shown here is derived from an EMBL/GenBank/DDBJ whole genome shotgun (WGS) entry which is preliminary data.</text>
</comment>
<dbReference type="InterPro" id="IPR012340">
    <property type="entry name" value="NA-bd_OB-fold"/>
</dbReference>
<evidence type="ECO:0000313" key="2">
    <source>
        <dbReference type="EMBL" id="HIW70563.1"/>
    </source>
</evidence>
<dbReference type="Pfam" id="PF22706">
    <property type="entry name" value="Tex_central_region"/>
    <property type="match status" value="1"/>
</dbReference>
<dbReference type="Proteomes" id="UP000886878">
    <property type="component" value="Unassembled WGS sequence"/>
</dbReference>
<dbReference type="PROSITE" id="PS50126">
    <property type="entry name" value="S1"/>
    <property type="match status" value="1"/>
</dbReference>
<reference evidence="2" key="2">
    <citation type="submission" date="2021-04" db="EMBL/GenBank/DDBJ databases">
        <authorList>
            <person name="Gilroy R."/>
        </authorList>
    </citation>
    <scope>NUCLEOTIDE SEQUENCE</scope>
    <source>
        <strain evidence="2">ChiHejej3B27-2180</strain>
    </source>
</reference>
<dbReference type="InterPro" id="IPR006641">
    <property type="entry name" value="YqgF/RNaseH-like_dom"/>
</dbReference>
<dbReference type="InterPro" id="IPR018974">
    <property type="entry name" value="Tex-like_N"/>
</dbReference>
<dbReference type="SUPFAM" id="SSF47781">
    <property type="entry name" value="RuvA domain 2-like"/>
    <property type="match status" value="2"/>
</dbReference>
<dbReference type="FunFam" id="3.30.420.140:FF:000001">
    <property type="entry name" value="RNA-binding transcriptional accessory protein"/>
    <property type="match status" value="1"/>
</dbReference>
<dbReference type="InterPro" id="IPR055179">
    <property type="entry name" value="Tex-like_central_region"/>
</dbReference>
<accession>A0A9D1QPD1</accession>
<gene>
    <name evidence="2" type="ORF">H9876_04215</name>
</gene>
<feature type="domain" description="S1 motif" evidence="1">
    <location>
        <begin position="648"/>
        <end position="717"/>
    </location>
</feature>
<dbReference type="InterPro" id="IPR012337">
    <property type="entry name" value="RNaseH-like_sf"/>
</dbReference>
<dbReference type="FunFam" id="1.10.10.650:FF:000001">
    <property type="entry name" value="S1 RNA-binding domain 1"/>
    <property type="match status" value="1"/>
</dbReference>
<dbReference type="SUPFAM" id="SSF53098">
    <property type="entry name" value="Ribonuclease H-like"/>
    <property type="match status" value="1"/>
</dbReference>
<dbReference type="Pfam" id="PF12836">
    <property type="entry name" value="HHH_3"/>
    <property type="match status" value="1"/>
</dbReference>
<dbReference type="Pfam" id="PF16921">
    <property type="entry name" value="Tex_YqgF"/>
    <property type="match status" value="1"/>
</dbReference>
<dbReference type="InterPro" id="IPR050437">
    <property type="entry name" value="Ribos_protein_bS1-like"/>
</dbReference>
<dbReference type="Gene3D" id="1.10.150.310">
    <property type="entry name" value="Tex RuvX-like domain-like"/>
    <property type="match status" value="1"/>
</dbReference>
<dbReference type="AlphaFoldDB" id="A0A9D1QPD1"/>
<dbReference type="Gene3D" id="3.30.420.140">
    <property type="entry name" value="YqgF/RNase H-like domain"/>
    <property type="match status" value="1"/>
</dbReference>